<dbReference type="GO" id="GO:0046914">
    <property type="term" value="F:transition metal ion binding"/>
    <property type="evidence" value="ECO:0007669"/>
    <property type="project" value="InterPro"/>
</dbReference>
<dbReference type="RefSeq" id="WP_199382733.1">
    <property type="nucleotide sequence ID" value="NZ_JAEMHM010000003.1"/>
</dbReference>
<dbReference type="InterPro" id="IPR008988">
    <property type="entry name" value="Transcriptional_repressor_C"/>
</dbReference>
<proteinExistence type="predicted"/>
<dbReference type="EMBL" id="JAEMHM010000003">
    <property type="protein sequence ID" value="MBJ6723891.1"/>
    <property type="molecule type" value="Genomic_DNA"/>
</dbReference>
<dbReference type="InterPro" id="IPR007167">
    <property type="entry name" value="Fe-transptr_FeoA-like"/>
</dbReference>
<dbReference type="Pfam" id="PF04023">
    <property type="entry name" value="FeoA"/>
    <property type="match status" value="1"/>
</dbReference>
<gene>
    <name evidence="3" type="ORF">JFN93_04140</name>
</gene>
<keyword evidence="1" id="KW-0408">Iron</keyword>
<dbReference type="InterPro" id="IPR038157">
    <property type="entry name" value="FeoA_core_dom"/>
</dbReference>
<dbReference type="SMART" id="SM00899">
    <property type="entry name" value="FeoA"/>
    <property type="match status" value="1"/>
</dbReference>
<dbReference type="Gene3D" id="2.30.30.90">
    <property type="match status" value="1"/>
</dbReference>
<dbReference type="PANTHER" id="PTHR43151">
    <property type="entry name" value="FEOA FAMILY PROTEIN"/>
    <property type="match status" value="1"/>
</dbReference>
<evidence type="ECO:0000256" key="1">
    <source>
        <dbReference type="ARBA" id="ARBA00023004"/>
    </source>
</evidence>
<organism evidence="3 4">
    <name type="scientific">Geomesophilobacter sediminis</name>
    <dbReference type="NCBI Taxonomy" id="2798584"/>
    <lineage>
        <taxon>Bacteria</taxon>
        <taxon>Pseudomonadati</taxon>
        <taxon>Thermodesulfobacteriota</taxon>
        <taxon>Desulfuromonadia</taxon>
        <taxon>Geobacterales</taxon>
        <taxon>Geobacteraceae</taxon>
        <taxon>Geomesophilobacter</taxon>
    </lineage>
</organism>
<comment type="caution">
    <text evidence="3">The sequence shown here is derived from an EMBL/GenBank/DDBJ whole genome shotgun (WGS) entry which is preliminary data.</text>
</comment>
<dbReference type="AlphaFoldDB" id="A0A8J7JAH0"/>
<feature type="domain" description="Ferrous iron transporter FeoA-like" evidence="2">
    <location>
        <begin position="2"/>
        <end position="84"/>
    </location>
</feature>
<dbReference type="Proteomes" id="UP000636888">
    <property type="component" value="Unassembled WGS sequence"/>
</dbReference>
<evidence type="ECO:0000259" key="2">
    <source>
        <dbReference type="SMART" id="SM00899"/>
    </source>
</evidence>
<reference evidence="3" key="1">
    <citation type="submission" date="2020-12" db="EMBL/GenBank/DDBJ databases">
        <title>Geomonas sp. Red875, isolated from river sediment.</title>
        <authorList>
            <person name="Xu Z."/>
            <person name="Zhang Z."/>
            <person name="Masuda Y."/>
            <person name="Itoh H."/>
            <person name="Senoo K."/>
        </authorList>
    </citation>
    <scope>NUCLEOTIDE SEQUENCE</scope>
    <source>
        <strain evidence="3">Red875</strain>
    </source>
</reference>
<evidence type="ECO:0000313" key="3">
    <source>
        <dbReference type="EMBL" id="MBJ6723891.1"/>
    </source>
</evidence>
<sequence length="87" mass="9335">MMPLGLLGVGEHGEIAEIRVAPTLCSSGCGNERGKCDCRVEDLGIRVGKMVEMLRNAGGPILLKVDESRLALDRALAMKIMIKEVAK</sequence>
<protein>
    <submittedName>
        <fullName evidence="3">Ferrous iron transport protein A</fullName>
    </submittedName>
</protein>
<dbReference type="InterPro" id="IPR053184">
    <property type="entry name" value="FeoA-like"/>
</dbReference>
<accession>A0A8J7JAH0</accession>
<name>A0A8J7JAH0_9BACT</name>
<dbReference type="PANTHER" id="PTHR43151:SF1">
    <property type="entry name" value="SSR2333 PROTEIN"/>
    <property type="match status" value="1"/>
</dbReference>
<dbReference type="SUPFAM" id="SSF50037">
    <property type="entry name" value="C-terminal domain of transcriptional repressors"/>
    <property type="match status" value="1"/>
</dbReference>
<keyword evidence="4" id="KW-1185">Reference proteome</keyword>
<evidence type="ECO:0000313" key="4">
    <source>
        <dbReference type="Proteomes" id="UP000636888"/>
    </source>
</evidence>